<dbReference type="AlphaFoldDB" id="A0A9W9Z4H2"/>
<comment type="similarity">
    <text evidence="2">Belongs to the ERG4/ERG24 family.</text>
</comment>
<name>A0A9W9Z4H2_9CNID</name>
<dbReference type="GO" id="GO:0005789">
    <property type="term" value="C:endoplasmic reticulum membrane"/>
    <property type="evidence" value="ECO:0007669"/>
    <property type="project" value="TreeGrafter"/>
</dbReference>
<gene>
    <name evidence="7" type="ORF">OS493_007298</name>
</gene>
<comment type="subcellular location">
    <subcellularLocation>
        <location evidence="1">Membrane</location>
        <topology evidence="1">Multi-pass membrane protein</topology>
    </subcellularLocation>
</comment>
<organism evidence="7 8">
    <name type="scientific">Desmophyllum pertusum</name>
    <dbReference type="NCBI Taxonomy" id="174260"/>
    <lineage>
        <taxon>Eukaryota</taxon>
        <taxon>Metazoa</taxon>
        <taxon>Cnidaria</taxon>
        <taxon>Anthozoa</taxon>
        <taxon>Hexacorallia</taxon>
        <taxon>Scleractinia</taxon>
        <taxon>Caryophylliina</taxon>
        <taxon>Caryophylliidae</taxon>
        <taxon>Desmophyllum</taxon>
    </lineage>
</organism>
<dbReference type="Proteomes" id="UP001163046">
    <property type="component" value="Unassembled WGS sequence"/>
</dbReference>
<dbReference type="GO" id="GO:0050613">
    <property type="term" value="F:Delta14-sterol reductase activity"/>
    <property type="evidence" value="ECO:0007669"/>
    <property type="project" value="TreeGrafter"/>
</dbReference>
<evidence type="ECO:0000256" key="6">
    <source>
        <dbReference type="SAM" id="Phobius"/>
    </source>
</evidence>
<evidence type="ECO:0000256" key="4">
    <source>
        <dbReference type="ARBA" id="ARBA00022989"/>
    </source>
</evidence>
<dbReference type="InterPro" id="IPR001171">
    <property type="entry name" value="ERG24_DHCR-like"/>
</dbReference>
<sequence>MARKQKTGLAPEERQEMWFTTFSWTPAQSAVGKFDFKFFFEVRPGLIGWVMINFFLYVADCLCYESSILSTMDIIEEGFGFMLAFGDISWVPVMYSLQARYLVDNPVKLSWTTTTAIVALFGHV</sequence>
<evidence type="ECO:0000256" key="1">
    <source>
        <dbReference type="ARBA" id="ARBA00004141"/>
    </source>
</evidence>
<comment type="caution">
    <text evidence="7">The sequence shown here is derived from an EMBL/GenBank/DDBJ whole genome shotgun (WGS) entry which is preliminary data.</text>
</comment>
<evidence type="ECO:0000313" key="7">
    <source>
        <dbReference type="EMBL" id="KAJ7374224.1"/>
    </source>
</evidence>
<reference evidence="7" key="1">
    <citation type="submission" date="2023-01" db="EMBL/GenBank/DDBJ databases">
        <title>Genome assembly of the deep-sea coral Lophelia pertusa.</title>
        <authorList>
            <person name="Herrera S."/>
            <person name="Cordes E."/>
        </authorList>
    </citation>
    <scope>NUCLEOTIDE SEQUENCE</scope>
    <source>
        <strain evidence="7">USNM1676648</strain>
        <tissue evidence="7">Polyp</tissue>
    </source>
</reference>
<keyword evidence="3 6" id="KW-0812">Transmembrane</keyword>
<dbReference type="GO" id="GO:0005637">
    <property type="term" value="C:nuclear inner membrane"/>
    <property type="evidence" value="ECO:0007669"/>
    <property type="project" value="TreeGrafter"/>
</dbReference>
<dbReference type="EMBL" id="MU826828">
    <property type="protein sequence ID" value="KAJ7374224.1"/>
    <property type="molecule type" value="Genomic_DNA"/>
</dbReference>
<dbReference type="GO" id="GO:0006695">
    <property type="term" value="P:cholesterol biosynthetic process"/>
    <property type="evidence" value="ECO:0007669"/>
    <property type="project" value="TreeGrafter"/>
</dbReference>
<proteinExistence type="inferred from homology"/>
<evidence type="ECO:0000256" key="5">
    <source>
        <dbReference type="ARBA" id="ARBA00023136"/>
    </source>
</evidence>
<keyword evidence="5 6" id="KW-0472">Membrane</keyword>
<dbReference type="PANTHER" id="PTHR21257">
    <property type="entry name" value="DELTA(14)-STEROL REDUCTASE"/>
    <property type="match status" value="1"/>
</dbReference>
<keyword evidence="4 6" id="KW-1133">Transmembrane helix</keyword>
<accession>A0A9W9Z4H2</accession>
<dbReference type="Pfam" id="PF01222">
    <property type="entry name" value="ERG4_ERG24"/>
    <property type="match status" value="1"/>
</dbReference>
<dbReference type="PANTHER" id="PTHR21257:SF52">
    <property type="entry name" value="DELTA(14)-STEROL REDUCTASE TM7SF2"/>
    <property type="match status" value="1"/>
</dbReference>
<evidence type="ECO:0000313" key="8">
    <source>
        <dbReference type="Proteomes" id="UP001163046"/>
    </source>
</evidence>
<dbReference type="OrthoDB" id="5326588at2759"/>
<keyword evidence="8" id="KW-1185">Reference proteome</keyword>
<feature type="transmembrane region" description="Helical" evidence="6">
    <location>
        <begin position="46"/>
        <end position="64"/>
    </location>
</feature>
<evidence type="ECO:0000256" key="3">
    <source>
        <dbReference type="ARBA" id="ARBA00022692"/>
    </source>
</evidence>
<protein>
    <submittedName>
        <fullName evidence="7">Uncharacterized protein</fullName>
    </submittedName>
</protein>
<evidence type="ECO:0000256" key="2">
    <source>
        <dbReference type="ARBA" id="ARBA00005402"/>
    </source>
</evidence>